<sequence>MDDFIDYDDEEEEEPRYGYASDESSDMEAGMDDIYDEEDRAARIARQEDVRELELEKKLKAAKEDRRRRALGY</sequence>
<keyword evidence="2" id="KW-1185">Reference proteome</keyword>
<evidence type="ECO:0000313" key="2">
    <source>
        <dbReference type="Proteomes" id="UP001143910"/>
    </source>
</evidence>
<name>A0ACC1MCS9_9HYPO</name>
<reference evidence="1" key="1">
    <citation type="submission" date="2022-08" db="EMBL/GenBank/DDBJ databases">
        <title>Genome Sequence of Lecanicillium fungicola.</title>
        <authorList>
            <person name="Buettner E."/>
        </authorList>
    </citation>
    <scope>NUCLEOTIDE SEQUENCE</scope>
    <source>
        <strain evidence="1">Babe33</strain>
    </source>
</reference>
<proteinExistence type="predicted"/>
<evidence type="ECO:0000313" key="1">
    <source>
        <dbReference type="EMBL" id="KAJ2958676.1"/>
    </source>
</evidence>
<accession>A0ACC1MCS9</accession>
<dbReference type="EMBL" id="JANJQO010003536">
    <property type="protein sequence ID" value="KAJ2958676.1"/>
    <property type="molecule type" value="Genomic_DNA"/>
</dbReference>
<gene>
    <name evidence="1" type="ORF">NQ176_g11168</name>
</gene>
<dbReference type="Proteomes" id="UP001143910">
    <property type="component" value="Unassembled WGS sequence"/>
</dbReference>
<protein>
    <submittedName>
        <fullName evidence="1">Uncharacterized protein</fullName>
    </submittedName>
</protein>
<organism evidence="1 2">
    <name type="scientific">Zarea fungicola</name>
    <dbReference type="NCBI Taxonomy" id="93591"/>
    <lineage>
        <taxon>Eukaryota</taxon>
        <taxon>Fungi</taxon>
        <taxon>Dikarya</taxon>
        <taxon>Ascomycota</taxon>
        <taxon>Pezizomycotina</taxon>
        <taxon>Sordariomycetes</taxon>
        <taxon>Hypocreomycetidae</taxon>
        <taxon>Hypocreales</taxon>
        <taxon>Cordycipitaceae</taxon>
        <taxon>Zarea</taxon>
    </lineage>
</organism>
<comment type="caution">
    <text evidence="1">The sequence shown here is derived from an EMBL/GenBank/DDBJ whole genome shotgun (WGS) entry which is preliminary data.</text>
</comment>